<organism evidence="6 7">
    <name type="scientific">Nocardia stercoris</name>
    <dbReference type="NCBI Taxonomy" id="2483361"/>
    <lineage>
        <taxon>Bacteria</taxon>
        <taxon>Bacillati</taxon>
        <taxon>Actinomycetota</taxon>
        <taxon>Actinomycetes</taxon>
        <taxon>Mycobacteriales</taxon>
        <taxon>Nocardiaceae</taxon>
        <taxon>Nocardia</taxon>
    </lineage>
</organism>
<dbReference type="InterPro" id="IPR029058">
    <property type="entry name" value="AB_hydrolase_fold"/>
</dbReference>
<dbReference type="Gene3D" id="3.40.50.1820">
    <property type="entry name" value="alpha/beta hydrolase"/>
    <property type="match status" value="1"/>
</dbReference>
<reference evidence="6 7" key="1">
    <citation type="submission" date="2018-10" db="EMBL/GenBank/DDBJ databases">
        <title>Isolation from cow dung.</title>
        <authorList>
            <person name="Ling L."/>
        </authorList>
    </citation>
    <scope>NUCLEOTIDE SEQUENCE [LARGE SCALE GENOMIC DNA]</scope>
    <source>
        <strain evidence="6 7">NEAU-LL90</strain>
    </source>
</reference>
<dbReference type="OrthoDB" id="8480037at2"/>
<evidence type="ECO:0000256" key="2">
    <source>
        <dbReference type="ARBA" id="ARBA00015007"/>
    </source>
</evidence>
<evidence type="ECO:0000313" key="6">
    <source>
        <dbReference type="EMBL" id="RMI34815.1"/>
    </source>
</evidence>
<dbReference type="EMBL" id="RFFH01000001">
    <property type="protein sequence ID" value="RMI34815.1"/>
    <property type="molecule type" value="Genomic_DNA"/>
</dbReference>
<dbReference type="SUPFAM" id="SSF53474">
    <property type="entry name" value="alpha/beta-Hydrolases"/>
    <property type="match status" value="1"/>
</dbReference>
<dbReference type="Pfam" id="PF00975">
    <property type="entry name" value="Thioesterase"/>
    <property type="match status" value="1"/>
</dbReference>
<sequence length="251" mass="27341">MTTTESTNLWMRRFTPAPDAPARLVCLPHAGGAASYFLPISRALAPRIDVLSVQYPGRQDRRLEPRIENMPELADLVTEQLVPLTDKPVTLFGHSLGATLAFEVTRRLEARGIEPRALVVSGRRAPSRHRNEGVHLRDDEGLIAEIRSLEGTAAAALSDPDILRMSLPAIRSDYVAAETYRYVAGDPVRTPISAHIGTSDPKAPVEDAAAWEQHTSGEFRLSTYSGGHFYLADHIPALITVLETVSGGTMA</sequence>
<dbReference type="RefSeq" id="WP_122185785.1">
    <property type="nucleotide sequence ID" value="NZ_RFFH01000001.1"/>
</dbReference>
<dbReference type="GO" id="GO:0008610">
    <property type="term" value="P:lipid biosynthetic process"/>
    <property type="evidence" value="ECO:0007669"/>
    <property type="project" value="TreeGrafter"/>
</dbReference>
<dbReference type="InterPro" id="IPR012223">
    <property type="entry name" value="TEII"/>
</dbReference>
<keyword evidence="3" id="KW-0378">Hydrolase</keyword>
<evidence type="ECO:0000256" key="1">
    <source>
        <dbReference type="ARBA" id="ARBA00007169"/>
    </source>
</evidence>
<dbReference type="PANTHER" id="PTHR11487">
    <property type="entry name" value="THIOESTERASE"/>
    <property type="match status" value="1"/>
</dbReference>
<protein>
    <recommendedName>
        <fullName evidence="2">Thioesterase TesA</fullName>
    </recommendedName>
</protein>
<dbReference type="PANTHER" id="PTHR11487:SF0">
    <property type="entry name" value="S-ACYL FATTY ACID SYNTHASE THIOESTERASE, MEDIUM CHAIN"/>
    <property type="match status" value="1"/>
</dbReference>
<name>A0A3M2LFS3_9NOCA</name>
<evidence type="ECO:0000313" key="7">
    <source>
        <dbReference type="Proteomes" id="UP000279275"/>
    </source>
</evidence>
<comment type="caution">
    <text evidence="6">The sequence shown here is derived from an EMBL/GenBank/DDBJ whole genome shotgun (WGS) entry which is preliminary data.</text>
</comment>
<evidence type="ECO:0000256" key="3">
    <source>
        <dbReference type="ARBA" id="ARBA00022801"/>
    </source>
</evidence>
<proteinExistence type="inferred from homology"/>
<dbReference type="SMART" id="SM00824">
    <property type="entry name" value="PKS_TE"/>
    <property type="match status" value="1"/>
</dbReference>
<dbReference type="InterPro" id="IPR020802">
    <property type="entry name" value="TesA-like"/>
</dbReference>
<dbReference type="Proteomes" id="UP000279275">
    <property type="component" value="Unassembled WGS sequence"/>
</dbReference>
<dbReference type="GO" id="GO:0016787">
    <property type="term" value="F:hydrolase activity"/>
    <property type="evidence" value="ECO:0007669"/>
    <property type="project" value="UniProtKB-KW"/>
</dbReference>
<evidence type="ECO:0000256" key="4">
    <source>
        <dbReference type="ARBA" id="ARBA00024293"/>
    </source>
</evidence>
<keyword evidence="7" id="KW-1185">Reference proteome</keyword>
<accession>A0A3M2LFS3</accession>
<dbReference type="InterPro" id="IPR001031">
    <property type="entry name" value="Thioesterase"/>
</dbReference>
<gene>
    <name evidence="6" type="ORF">EBN03_00015</name>
</gene>
<comment type="similarity">
    <text evidence="1">Belongs to the thioesterase family.</text>
</comment>
<comment type="catalytic activity">
    <reaction evidence="4">
        <text>a fatty acyl-CoA + H2O = a fatty acid + CoA + H(+)</text>
        <dbReference type="Rhea" id="RHEA:16781"/>
        <dbReference type="ChEBI" id="CHEBI:15377"/>
        <dbReference type="ChEBI" id="CHEBI:15378"/>
        <dbReference type="ChEBI" id="CHEBI:28868"/>
        <dbReference type="ChEBI" id="CHEBI:57287"/>
        <dbReference type="ChEBI" id="CHEBI:77636"/>
    </reaction>
</comment>
<feature type="domain" description="Thioesterase TesA-like" evidence="5">
    <location>
        <begin position="25"/>
        <end position="242"/>
    </location>
</feature>
<dbReference type="AlphaFoldDB" id="A0A3M2LFS3"/>
<evidence type="ECO:0000259" key="5">
    <source>
        <dbReference type="SMART" id="SM00824"/>
    </source>
</evidence>